<proteinExistence type="predicted"/>
<evidence type="ECO:0000313" key="1">
    <source>
        <dbReference type="EMBL" id="QHS96522.1"/>
    </source>
</evidence>
<dbReference type="EMBL" id="MN739271">
    <property type="protein sequence ID" value="QHS96522.1"/>
    <property type="molecule type" value="Genomic_DNA"/>
</dbReference>
<name>A0A6C0BWS6_9ZZZZ</name>
<protein>
    <submittedName>
        <fullName evidence="1">Uncharacterized protein</fullName>
    </submittedName>
</protein>
<reference evidence="1" key="1">
    <citation type="journal article" date="2020" name="Nature">
        <title>Giant virus diversity and host interactions through global metagenomics.</title>
        <authorList>
            <person name="Schulz F."/>
            <person name="Roux S."/>
            <person name="Paez-Espino D."/>
            <person name="Jungbluth S."/>
            <person name="Walsh D.A."/>
            <person name="Denef V.J."/>
            <person name="McMahon K.D."/>
            <person name="Konstantinidis K.T."/>
            <person name="Eloe-Fadrosh E.A."/>
            <person name="Kyrpides N.C."/>
            <person name="Woyke T."/>
        </authorList>
    </citation>
    <scope>NUCLEOTIDE SEQUENCE</scope>
    <source>
        <strain evidence="1">GVMAG-M-3300020166-18</strain>
    </source>
</reference>
<sequence length="358" mass="41976">MIEINDTRLLKEFKSVTFSGYKRSDVKKHLLTQLFNANLEQSLNWTAELICCGAFMELWEIILLFLSKYIHLGNPKIPIYIELRFNNFKHIVTNGYIGNELQLRNNNKIRSLFCEVICTLSQSSKRHGFDIIKINKNDDYQLNKLNSRLTAPNTSFASKIFRPDDNKEIFIAINELGYNLSDAKNIVNACFWIEWIIEYESICKLDKRKLECEYRENIKIDQKFAKDSIWMIWELIFNSCPTELTKKITQSLHTLFSLHYSPSCKKKRRFILYFAVSILIDNYNPSCEIISSATKDIIDKSAKNIDDIYKQIKKSEKTPKTDYLFNGIEHKTNVEKTFEKLEVLNTINSSEKKTITFS</sequence>
<accession>A0A6C0BWS6</accession>
<organism evidence="1">
    <name type="scientific">viral metagenome</name>
    <dbReference type="NCBI Taxonomy" id="1070528"/>
    <lineage>
        <taxon>unclassified sequences</taxon>
        <taxon>metagenomes</taxon>
        <taxon>organismal metagenomes</taxon>
    </lineage>
</organism>
<dbReference type="AlphaFoldDB" id="A0A6C0BWS6"/>